<accession>A0A2P6QAF3</accession>
<organism evidence="1 2">
    <name type="scientific">Rosa chinensis</name>
    <name type="common">China rose</name>
    <dbReference type="NCBI Taxonomy" id="74649"/>
    <lineage>
        <taxon>Eukaryota</taxon>
        <taxon>Viridiplantae</taxon>
        <taxon>Streptophyta</taxon>
        <taxon>Embryophyta</taxon>
        <taxon>Tracheophyta</taxon>
        <taxon>Spermatophyta</taxon>
        <taxon>Magnoliopsida</taxon>
        <taxon>eudicotyledons</taxon>
        <taxon>Gunneridae</taxon>
        <taxon>Pentapetalae</taxon>
        <taxon>rosids</taxon>
        <taxon>fabids</taxon>
        <taxon>Rosales</taxon>
        <taxon>Rosaceae</taxon>
        <taxon>Rosoideae</taxon>
        <taxon>Rosoideae incertae sedis</taxon>
        <taxon>Rosa</taxon>
    </lineage>
</organism>
<evidence type="ECO:0000313" key="2">
    <source>
        <dbReference type="Proteomes" id="UP000238479"/>
    </source>
</evidence>
<evidence type="ECO:0000313" key="1">
    <source>
        <dbReference type="EMBL" id="PRQ31161.1"/>
    </source>
</evidence>
<dbReference type="EMBL" id="PDCK01000043">
    <property type="protein sequence ID" value="PRQ31161.1"/>
    <property type="molecule type" value="Genomic_DNA"/>
</dbReference>
<protein>
    <submittedName>
        <fullName evidence="1">Uncharacterized protein</fullName>
    </submittedName>
</protein>
<dbReference type="Gramene" id="PRQ31161">
    <property type="protein sequence ID" value="PRQ31161"/>
    <property type="gene ID" value="RchiOBHm_Chr5g0032431"/>
</dbReference>
<sequence length="54" mass="6306">MFLSVSCFFYSRRLALFFVTSFGLLAFGAKSFVIGGLWFAYLKIFETWICIYLI</sequence>
<keyword evidence="2" id="KW-1185">Reference proteome</keyword>
<name>A0A2P6QAF3_ROSCH</name>
<dbReference type="AlphaFoldDB" id="A0A2P6QAF3"/>
<gene>
    <name evidence="1" type="ORF">RchiOBHm_Chr5g0032431</name>
</gene>
<comment type="caution">
    <text evidence="1">The sequence shown here is derived from an EMBL/GenBank/DDBJ whole genome shotgun (WGS) entry which is preliminary data.</text>
</comment>
<proteinExistence type="predicted"/>
<dbReference type="Proteomes" id="UP000238479">
    <property type="component" value="Chromosome 5"/>
</dbReference>
<reference evidence="1 2" key="1">
    <citation type="journal article" date="2018" name="Nat. Genet.">
        <title>The Rosa genome provides new insights in the design of modern roses.</title>
        <authorList>
            <person name="Bendahmane M."/>
        </authorList>
    </citation>
    <scope>NUCLEOTIDE SEQUENCE [LARGE SCALE GENOMIC DNA]</scope>
    <source>
        <strain evidence="2">cv. Old Blush</strain>
    </source>
</reference>